<dbReference type="InterPro" id="IPR010987">
    <property type="entry name" value="Glutathione-S-Trfase_C-like"/>
</dbReference>
<dbReference type="PROSITE" id="PS50404">
    <property type="entry name" value="GST_NTER"/>
    <property type="match status" value="1"/>
</dbReference>
<organism evidence="3">
    <name type="scientific">Caulobacter sp. (strain K31)</name>
    <dbReference type="NCBI Taxonomy" id="366602"/>
    <lineage>
        <taxon>Bacteria</taxon>
        <taxon>Pseudomonadati</taxon>
        <taxon>Pseudomonadota</taxon>
        <taxon>Alphaproteobacteria</taxon>
        <taxon>Caulobacterales</taxon>
        <taxon>Caulobacteraceae</taxon>
        <taxon>Caulobacter</taxon>
    </lineage>
</organism>
<dbReference type="KEGG" id="cak:Caul_4945"/>
<accession>B0T662</accession>
<evidence type="ECO:0000259" key="1">
    <source>
        <dbReference type="PROSITE" id="PS50404"/>
    </source>
</evidence>
<dbReference type="SFLD" id="SFLDG00358">
    <property type="entry name" value="Main_(cytGST)"/>
    <property type="match status" value="1"/>
</dbReference>
<evidence type="ECO:0000259" key="2">
    <source>
        <dbReference type="PROSITE" id="PS50405"/>
    </source>
</evidence>
<dbReference type="Gene3D" id="3.40.30.10">
    <property type="entry name" value="Glutaredoxin"/>
    <property type="match status" value="1"/>
</dbReference>
<keyword evidence="3" id="KW-0808">Transferase</keyword>
<dbReference type="Pfam" id="PF00043">
    <property type="entry name" value="GST_C"/>
    <property type="match status" value="1"/>
</dbReference>
<proteinExistence type="predicted"/>
<feature type="domain" description="GST C-terminal" evidence="2">
    <location>
        <begin position="94"/>
        <end position="227"/>
    </location>
</feature>
<dbReference type="Gene3D" id="1.20.1050.10">
    <property type="match status" value="1"/>
</dbReference>
<dbReference type="InterPro" id="IPR036282">
    <property type="entry name" value="Glutathione-S-Trfase_C_sf"/>
</dbReference>
<sequence>MRVGMSVERTLHHFPLDPASRQVRLALGEKRLPFVEVQVRYWEGPAEFLKLNPSGVPPVLVETKHQRTTVIAENRAILEHLEEQEPEPSLLGREPGERAEARRLLQWFDRKFDNEVNGFLLHEKMEKRLLRLGAPDLSSLRRGRDALRQHMDYIEGLLNTRDWLAGRRMSLADFAAAAHLSVIDYFGDVPWKDFPAAKTWYMKLKSRPAFRPILADRWPGLAPVAHYDDLDF</sequence>
<dbReference type="SUPFAM" id="SSF47616">
    <property type="entry name" value="GST C-terminal domain-like"/>
    <property type="match status" value="1"/>
</dbReference>
<dbReference type="SFLD" id="SFLDS00019">
    <property type="entry name" value="Glutathione_Transferase_(cytos"/>
    <property type="match status" value="1"/>
</dbReference>
<gene>
    <name evidence="3" type="ordered locus">Caul_4945</name>
</gene>
<dbReference type="InterPro" id="IPR004046">
    <property type="entry name" value="GST_C"/>
</dbReference>
<dbReference type="PANTHER" id="PTHR44051:SF8">
    <property type="entry name" value="GLUTATHIONE S-TRANSFERASE GSTA"/>
    <property type="match status" value="1"/>
</dbReference>
<dbReference type="SUPFAM" id="SSF52833">
    <property type="entry name" value="Thioredoxin-like"/>
    <property type="match status" value="1"/>
</dbReference>
<dbReference type="PROSITE" id="PS50405">
    <property type="entry name" value="GST_CTER"/>
    <property type="match status" value="1"/>
</dbReference>
<dbReference type="HOGENOM" id="CLU_011226_5_3_5"/>
<name>B0T662_CAUSK</name>
<evidence type="ECO:0000313" key="3">
    <source>
        <dbReference type="EMBL" id="ABZ74065.1"/>
    </source>
</evidence>
<dbReference type="CDD" id="cd00570">
    <property type="entry name" value="GST_N_family"/>
    <property type="match status" value="1"/>
</dbReference>
<feature type="domain" description="GST N-terminal" evidence="1">
    <location>
        <begin position="7"/>
        <end position="89"/>
    </location>
</feature>
<reference evidence="3" key="1">
    <citation type="submission" date="2008-01" db="EMBL/GenBank/DDBJ databases">
        <title>Complete sequence of chromosome of Caulobacter sp. K31.</title>
        <authorList>
            <consortium name="US DOE Joint Genome Institute"/>
            <person name="Copeland A."/>
            <person name="Lucas S."/>
            <person name="Lapidus A."/>
            <person name="Barry K."/>
            <person name="Glavina del Rio T."/>
            <person name="Dalin E."/>
            <person name="Tice H."/>
            <person name="Pitluck S."/>
            <person name="Bruce D."/>
            <person name="Goodwin L."/>
            <person name="Thompson L.S."/>
            <person name="Brettin T."/>
            <person name="Detter J.C."/>
            <person name="Han C."/>
            <person name="Schmutz J."/>
            <person name="Larimer F."/>
            <person name="Land M."/>
            <person name="Hauser L."/>
            <person name="Kyrpides N."/>
            <person name="Kim E."/>
            <person name="Stephens C."/>
            <person name="Richardson P."/>
        </authorList>
    </citation>
    <scope>NUCLEOTIDE SEQUENCE [LARGE SCALE GENOMIC DNA]</scope>
    <source>
        <strain evidence="3">K31</strain>
    </source>
</reference>
<dbReference type="InterPro" id="IPR004045">
    <property type="entry name" value="Glutathione_S-Trfase_N"/>
</dbReference>
<dbReference type="EMBL" id="CP000927">
    <property type="protein sequence ID" value="ABZ74065.1"/>
    <property type="molecule type" value="Genomic_DNA"/>
</dbReference>
<dbReference type="PANTHER" id="PTHR44051">
    <property type="entry name" value="GLUTATHIONE S-TRANSFERASE-RELATED"/>
    <property type="match status" value="1"/>
</dbReference>
<dbReference type="Pfam" id="PF13417">
    <property type="entry name" value="GST_N_3"/>
    <property type="match status" value="1"/>
</dbReference>
<dbReference type="eggNOG" id="COG0625">
    <property type="taxonomic scope" value="Bacteria"/>
</dbReference>
<protein>
    <submittedName>
        <fullName evidence="3">Glutathione S-transferase domain</fullName>
    </submittedName>
</protein>
<dbReference type="InterPro" id="IPR036249">
    <property type="entry name" value="Thioredoxin-like_sf"/>
</dbReference>
<dbReference type="STRING" id="366602.Caul_4945"/>
<dbReference type="InterPro" id="IPR040079">
    <property type="entry name" value="Glutathione_S-Trfase"/>
</dbReference>
<dbReference type="GO" id="GO:0016740">
    <property type="term" value="F:transferase activity"/>
    <property type="evidence" value="ECO:0007669"/>
    <property type="project" value="UniProtKB-KW"/>
</dbReference>
<dbReference type="CDD" id="cd00299">
    <property type="entry name" value="GST_C_family"/>
    <property type="match status" value="1"/>
</dbReference>
<dbReference type="AlphaFoldDB" id="B0T662"/>